<name>A0A8K0X4I4_9PEZI</name>
<dbReference type="AlphaFoldDB" id="A0A8K0X4I4"/>
<evidence type="ECO:0000313" key="2">
    <source>
        <dbReference type="Proteomes" id="UP000813385"/>
    </source>
</evidence>
<proteinExistence type="predicted"/>
<comment type="caution">
    <text evidence="1">The sequence shown here is derived from an EMBL/GenBank/DDBJ whole genome shotgun (WGS) entry which is preliminary data.</text>
</comment>
<dbReference type="EMBL" id="JAGPXD010000003">
    <property type="protein sequence ID" value="KAH7362458.1"/>
    <property type="molecule type" value="Genomic_DNA"/>
</dbReference>
<dbReference type="OrthoDB" id="3649348at2759"/>
<organism evidence="1 2">
    <name type="scientific">Plectosphaerella cucumerina</name>
    <dbReference type="NCBI Taxonomy" id="40658"/>
    <lineage>
        <taxon>Eukaryota</taxon>
        <taxon>Fungi</taxon>
        <taxon>Dikarya</taxon>
        <taxon>Ascomycota</taxon>
        <taxon>Pezizomycotina</taxon>
        <taxon>Sordariomycetes</taxon>
        <taxon>Hypocreomycetidae</taxon>
        <taxon>Glomerellales</taxon>
        <taxon>Plectosphaerellaceae</taxon>
        <taxon>Plectosphaerella</taxon>
    </lineage>
</organism>
<sequence>MSEAIPIILCGARESIGAGVIAGLKPEYEVVHFILNREPSIAEIPLVARGQKPATSSSSLGTGNFSKDRPPVAVITGGAYSEGYDEFRAEVEKQFDGPGGSGLIWLRQDGNKPAPTVGTPEYGNVMVERLREQLDALKEKGVFGSGKSGVYWY</sequence>
<protein>
    <submittedName>
        <fullName evidence="1">Uncharacterized protein</fullName>
    </submittedName>
</protein>
<gene>
    <name evidence="1" type="ORF">B0T11DRAFT_280834</name>
</gene>
<dbReference type="Proteomes" id="UP000813385">
    <property type="component" value="Unassembled WGS sequence"/>
</dbReference>
<keyword evidence="2" id="KW-1185">Reference proteome</keyword>
<reference evidence="1" key="1">
    <citation type="journal article" date="2021" name="Nat. Commun.">
        <title>Genetic determinants of endophytism in the Arabidopsis root mycobiome.</title>
        <authorList>
            <person name="Mesny F."/>
            <person name="Miyauchi S."/>
            <person name="Thiergart T."/>
            <person name="Pickel B."/>
            <person name="Atanasova L."/>
            <person name="Karlsson M."/>
            <person name="Huettel B."/>
            <person name="Barry K.W."/>
            <person name="Haridas S."/>
            <person name="Chen C."/>
            <person name="Bauer D."/>
            <person name="Andreopoulos W."/>
            <person name="Pangilinan J."/>
            <person name="LaButti K."/>
            <person name="Riley R."/>
            <person name="Lipzen A."/>
            <person name="Clum A."/>
            <person name="Drula E."/>
            <person name="Henrissat B."/>
            <person name="Kohler A."/>
            <person name="Grigoriev I.V."/>
            <person name="Martin F.M."/>
            <person name="Hacquard S."/>
        </authorList>
    </citation>
    <scope>NUCLEOTIDE SEQUENCE</scope>
    <source>
        <strain evidence="1">MPI-CAGE-AT-0016</strain>
    </source>
</reference>
<accession>A0A8K0X4I4</accession>
<evidence type="ECO:0000313" key="1">
    <source>
        <dbReference type="EMBL" id="KAH7362458.1"/>
    </source>
</evidence>